<evidence type="ECO:0000313" key="2">
    <source>
        <dbReference type="EMBL" id="MBE1564003.1"/>
    </source>
</evidence>
<dbReference type="RefSeq" id="WP_192778460.1">
    <property type="nucleotide sequence ID" value="NZ_BAAASY010000028.1"/>
</dbReference>
<keyword evidence="3" id="KW-1185">Reference proteome</keyword>
<sequence>MAVREGPSPARAAKPARSPWPTPAAGHRAVIKPAPLCRAAPGFDLDDFAVDTLTAL</sequence>
<evidence type="ECO:0000256" key="1">
    <source>
        <dbReference type="SAM" id="MobiDB-lite"/>
    </source>
</evidence>
<reference evidence="2 3" key="1">
    <citation type="submission" date="2020-10" db="EMBL/GenBank/DDBJ databases">
        <title>Sequencing the genomes of 1000 actinobacteria strains.</title>
        <authorList>
            <person name="Klenk H.-P."/>
        </authorList>
    </citation>
    <scope>NUCLEOTIDE SEQUENCE [LARGE SCALE GENOMIC DNA]</scope>
    <source>
        <strain evidence="2 3">DSM 43748</strain>
    </source>
</reference>
<comment type="caution">
    <text evidence="2">The sequence shown here is derived from an EMBL/GenBank/DDBJ whole genome shotgun (WGS) entry which is preliminary data.</text>
</comment>
<feature type="region of interest" description="Disordered" evidence="1">
    <location>
        <begin position="1"/>
        <end position="26"/>
    </location>
</feature>
<organism evidence="2 3">
    <name type="scientific">Nonomuraea africana</name>
    <dbReference type="NCBI Taxonomy" id="46171"/>
    <lineage>
        <taxon>Bacteria</taxon>
        <taxon>Bacillati</taxon>
        <taxon>Actinomycetota</taxon>
        <taxon>Actinomycetes</taxon>
        <taxon>Streptosporangiales</taxon>
        <taxon>Streptosporangiaceae</taxon>
        <taxon>Nonomuraea</taxon>
    </lineage>
</organism>
<feature type="compositionally biased region" description="Low complexity" evidence="1">
    <location>
        <begin position="7"/>
        <end position="19"/>
    </location>
</feature>
<accession>A0ABR9KPN6</accession>
<protein>
    <submittedName>
        <fullName evidence="2">Uncharacterized protein</fullName>
    </submittedName>
</protein>
<proteinExistence type="predicted"/>
<dbReference type="Proteomes" id="UP000661607">
    <property type="component" value="Unassembled WGS sequence"/>
</dbReference>
<evidence type="ECO:0000313" key="3">
    <source>
        <dbReference type="Proteomes" id="UP000661607"/>
    </source>
</evidence>
<name>A0ABR9KPN6_9ACTN</name>
<dbReference type="EMBL" id="JADBEF010000001">
    <property type="protein sequence ID" value="MBE1564003.1"/>
    <property type="molecule type" value="Genomic_DNA"/>
</dbReference>
<gene>
    <name evidence="2" type="ORF">H4W81_006782</name>
</gene>